<dbReference type="Proteomes" id="UP000309390">
    <property type="component" value="Unassembled WGS sequence"/>
</dbReference>
<evidence type="ECO:0000256" key="2">
    <source>
        <dbReference type="ARBA" id="ARBA00010692"/>
    </source>
</evidence>
<evidence type="ECO:0000256" key="7">
    <source>
        <dbReference type="ARBA" id="ARBA00023136"/>
    </source>
</evidence>
<dbReference type="EMBL" id="FJNR01000002">
    <property type="protein sequence ID" value="CZQ54381.1"/>
    <property type="molecule type" value="Genomic_DNA"/>
</dbReference>
<dbReference type="AlphaFoldDB" id="A0AAE8PAL9"/>
<dbReference type="RefSeq" id="WP_000208738.1">
    <property type="nucleotide sequence ID" value="NZ_AP025176.1"/>
</dbReference>
<comment type="subcellular location">
    <subcellularLocation>
        <location evidence="1 8">Cell membrane</location>
        <topology evidence="1 8">Multi-pass membrane protein</topology>
    </subcellularLocation>
</comment>
<feature type="transmembrane region" description="Helical" evidence="9">
    <location>
        <begin position="55"/>
        <end position="72"/>
    </location>
</feature>
<keyword evidence="4 8" id="KW-1003">Cell membrane</keyword>
<evidence type="ECO:0000313" key="13">
    <source>
        <dbReference type="EMBL" id="SRC23769.1"/>
    </source>
</evidence>
<gene>
    <name evidence="13" type="primary">bioY</name>
    <name evidence="11" type="ORF">E1948_02845</name>
    <name evidence="12" type="ORF">E1948_12060</name>
    <name evidence="10" type="ORF">ERS391062_00457</name>
    <name evidence="13" type="ORF">SAMEA1466929_00983</name>
</gene>
<evidence type="ECO:0000256" key="6">
    <source>
        <dbReference type="ARBA" id="ARBA00022989"/>
    </source>
</evidence>
<keyword evidence="5 9" id="KW-0812">Transmembrane</keyword>
<dbReference type="GO" id="GO:0015225">
    <property type="term" value="F:biotin transmembrane transporter activity"/>
    <property type="evidence" value="ECO:0007669"/>
    <property type="project" value="UniProtKB-UniRule"/>
</dbReference>
<evidence type="ECO:0000313" key="10">
    <source>
        <dbReference type="EMBL" id="CZQ54381.1"/>
    </source>
</evidence>
<reference evidence="12" key="3">
    <citation type="submission" date="2019-04" db="EMBL/GenBank/DDBJ databases">
        <title>Whole-genome sequencing of local methicillin-resistant S. aureus strain Lr2.</title>
        <authorList>
            <person name="Ullah N."/>
            <person name="Ali A."/>
        </authorList>
    </citation>
    <scope>NUCLEOTIDE SEQUENCE [LARGE SCALE GENOMIC DNA]</scope>
    <source>
        <strain evidence="12">Lr2</strain>
    </source>
</reference>
<organism evidence="13 14">
    <name type="scientific">Staphylococcus aureus</name>
    <dbReference type="NCBI Taxonomy" id="1280"/>
    <lineage>
        <taxon>Bacteria</taxon>
        <taxon>Bacillati</taxon>
        <taxon>Bacillota</taxon>
        <taxon>Bacilli</taxon>
        <taxon>Bacillales</taxon>
        <taxon>Staphylococcaceae</taxon>
        <taxon>Staphylococcus</taxon>
    </lineage>
</organism>
<keyword evidence="7 8" id="KW-0472">Membrane</keyword>
<feature type="transmembrane region" description="Helical" evidence="9">
    <location>
        <begin position="31"/>
        <end position="48"/>
    </location>
</feature>
<reference evidence="10" key="1">
    <citation type="submission" date="2016-02" db="EMBL/GenBank/DDBJ databases">
        <authorList>
            <consortium name="Pathogen Informatics"/>
        </authorList>
    </citation>
    <scope>NUCLEOTIDE SEQUENCE</scope>
    <source>
        <strain evidence="10">1943STDY5698364</strain>
    </source>
</reference>
<dbReference type="Proteomes" id="UP000249918">
    <property type="component" value="Unassembled WGS sequence"/>
</dbReference>
<evidence type="ECO:0000256" key="4">
    <source>
        <dbReference type="ARBA" id="ARBA00022475"/>
    </source>
</evidence>
<name>A0AAE8PAL9_STAAU</name>
<evidence type="ECO:0000313" key="14">
    <source>
        <dbReference type="Proteomes" id="UP000249918"/>
    </source>
</evidence>
<evidence type="ECO:0000256" key="9">
    <source>
        <dbReference type="SAM" id="Phobius"/>
    </source>
</evidence>
<comment type="similarity">
    <text evidence="2 8">Belongs to the BioY family.</text>
</comment>
<keyword evidence="6 9" id="KW-1133">Transmembrane helix</keyword>
<feature type="transmembrane region" description="Helical" evidence="9">
    <location>
        <begin position="151"/>
        <end position="172"/>
    </location>
</feature>
<evidence type="ECO:0000256" key="1">
    <source>
        <dbReference type="ARBA" id="ARBA00004651"/>
    </source>
</evidence>
<feature type="transmembrane region" description="Helical" evidence="9">
    <location>
        <begin position="112"/>
        <end position="139"/>
    </location>
</feature>
<proteinExistence type="inferred from homology"/>
<dbReference type="PIRSF" id="PIRSF016661">
    <property type="entry name" value="BioY"/>
    <property type="match status" value="1"/>
</dbReference>
<dbReference type="Proteomes" id="UP000070985">
    <property type="component" value="Unassembled WGS sequence"/>
</dbReference>
<evidence type="ECO:0000256" key="5">
    <source>
        <dbReference type="ARBA" id="ARBA00022692"/>
    </source>
</evidence>
<keyword evidence="3 8" id="KW-0813">Transport</keyword>
<reference evidence="13 14" key="2">
    <citation type="submission" date="2018-06" db="EMBL/GenBank/DDBJ databases">
        <authorList>
            <consortium name="Pathogen Informatics"/>
            <person name="Doyle S."/>
        </authorList>
    </citation>
    <scope>NUCLEOTIDE SEQUENCE [LARGE SCALE GENOMIC DNA]</scope>
    <source>
        <strain evidence="13 14">EOE047</strain>
    </source>
</reference>
<evidence type="ECO:0000256" key="8">
    <source>
        <dbReference type="PIRNR" id="PIRNR016661"/>
    </source>
</evidence>
<evidence type="ECO:0000313" key="12">
    <source>
        <dbReference type="EMBL" id="QCT58049.1"/>
    </source>
</evidence>
<dbReference type="Gene3D" id="1.10.1760.20">
    <property type="match status" value="1"/>
</dbReference>
<dbReference type="EMBL" id="JAIGOF010000002">
    <property type="protein sequence ID" value="MBX8593550.1"/>
    <property type="molecule type" value="Genomic_DNA"/>
</dbReference>
<dbReference type="InterPro" id="IPR003784">
    <property type="entry name" value="BioY"/>
</dbReference>
<dbReference type="PANTHER" id="PTHR34295:SF4">
    <property type="entry name" value="BIOTIN TRANSPORTER BIOY-RELATED"/>
    <property type="match status" value="1"/>
</dbReference>
<dbReference type="Pfam" id="PF02632">
    <property type="entry name" value="BioY"/>
    <property type="match status" value="1"/>
</dbReference>
<feature type="transmembrane region" description="Helical" evidence="9">
    <location>
        <begin position="78"/>
        <end position="100"/>
    </location>
</feature>
<evidence type="ECO:0000256" key="3">
    <source>
        <dbReference type="ARBA" id="ARBA00022448"/>
    </source>
</evidence>
<sequence length="189" mass="20140">MTTKQLVYTALMTAIIAILGLVPVIPLPFSSVPIVLQNIGIFLAGVILGRKYGTLSVIVFLLLVVAGLPLLSGGRGGIGVFAGPSAGFLLLYPVVAFMIGAIRDRFINEINFWILFVGILVFGVIALDVIGTLIMGMIINIPFTKAISISLAYLPGDILKAIVASLIGTALLNHSQFRQIMGLKKSYLR</sequence>
<dbReference type="PANTHER" id="PTHR34295">
    <property type="entry name" value="BIOTIN TRANSPORTER BIOY"/>
    <property type="match status" value="1"/>
</dbReference>
<dbReference type="EMBL" id="UDJK01000003">
    <property type="protein sequence ID" value="SRC23769.1"/>
    <property type="molecule type" value="Genomic_DNA"/>
</dbReference>
<evidence type="ECO:0000313" key="11">
    <source>
        <dbReference type="EMBL" id="MBX8593550.1"/>
    </source>
</evidence>
<accession>A0AAE8PAL9</accession>
<reference evidence="11" key="4">
    <citation type="submission" date="2021-08" db="EMBL/GenBank/DDBJ databases">
        <title>Whole-genome sequencing of local methicillin-resistant S. aureus strain Lr2.</title>
        <authorList>
            <person name="Ali A."/>
            <person name="Ullah N."/>
        </authorList>
    </citation>
    <scope>NUCLEOTIDE SEQUENCE</scope>
    <source>
        <strain evidence="11">Lr2</strain>
    </source>
</reference>
<dbReference type="GO" id="GO:0005886">
    <property type="term" value="C:plasma membrane"/>
    <property type="evidence" value="ECO:0007669"/>
    <property type="project" value="UniProtKB-SubCell"/>
</dbReference>
<dbReference type="EMBL" id="CP038850">
    <property type="protein sequence ID" value="QCT58049.1"/>
    <property type="molecule type" value="Genomic_DNA"/>
</dbReference>
<protein>
    <recommendedName>
        <fullName evidence="8">Biotin transporter</fullName>
    </recommendedName>
</protein>
<feature type="transmembrane region" description="Helical" evidence="9">
    <location>
        <begin position="7"/>
        <end position="25"/>
    </location>
</feature>